<dbReference type="GO" id="GO:0003700">
    <property type="term" value="F:DNA-binding transcription factor activity"/>
    <property type="evidence" value="ECO:0007669"/>
    <property type="project" value="TreeGrafter"/>
</dbReference>
<evidence type="ECO:0000256" key="2">
    <source>
        <dbReference type="PROSITE-ProRule" id="PRU00335"/>
    </source>
</evidence>
<dbReference type="InterPro" id="IPR009057">
    <property type="entry name" value="Homeodomain-like_sf"/>
</dbReference>
<dbReference type="PANTHER" id="PTHR30055">
    <property type="entry name" value="HTH-TYPE TRANSCRIPTIONAL REGULATOR RUTR"/>
    <property type="match status" value="1"/>
</dbReference>
<protein>
    <submittedName>
        <fullName evidence="4">TetR family transcriptional regulator</fullName>
    </submittedName>
</protein>
<sequence>MVDSETVALPRIEEALNESIQYKGRKAARAKSEHRRRLILEAALRIVAREGVRGIKHRAVAREAGVPLASTTYYFKDIEELISDAFNLFAEKSKAKLEFFYSELNRTVARYDLDEVRQSPEKLRQLADDMIEMGVRYLVAQVKFRSEDLLSEQTFLLESVRDDRLKVLARTYKEVWLAGLVDFLRKLGSESPEADAAIIMGTVANMEYEGALNDGNLDLGRVRGIWRQLVEMMLGLRKPLAH</sequence>
<name>A0AB39UXL1_9GAMM</name>
<dbReference type="SUPFAM" id="SSF46689">
    <property type="entry name" value="Homeodomain-like"/>
    <property type="match status" value="1"/>
</dbReference>
<accession>A0AB39UXL1</accession>
<dbReference type="RefSeq" id="WP_369601681.1">
    <property type="nucleotide sequence ID" value="NZ_CP154858.1"/>
</dbReference>
<dbReference type="GO" id="GO:0000976">
    <property type="term" value="F:transcription cis-regulatory region binding"/>
    <property type="evidence" value="ECO:0007669"/>
    <property type="project" value="TreeGrafter"/>
</dbReference>
<feature type="domain" description="HTH tetR-type" evidence="3">
    <location>
        <begin position="33"/>
        <end position="93"/>
    </location>
</feature>
<reference evidence="4" key="1">
    <citation type="submission" date="2024-05" db="EMBL/GenBank/DDBJ databases">
        <title>Genome sequencing of novel strain.</title>
        <authorList>
            <person name="Ganbat D."/>
            <person name="Ganbat S."/>
            <person name="Lee S.-J."/>
        </authorList>
    </citation>
    <scope>NUCLEOTIDE SEQUENCE</scope>
    <source>
        <strain evidence="4">SMD15-11</strain>
    </source>
</reference>
<organism evidence="4">
    <name type="scientific">Thermohahella caldifontis</name>
    <dbReference type="NCBI Taxonomy" id="3142973"/>
    <lineage>
        <taxon>Bacteria</taxon>
        <taxon>Pseudomonadati</taxon>
        <taxon>Pseudomonadota</taxon>
        <taxon>Gammaproteobacteria</taxon>
        <taxon>Oceanospirillales</taxon>
        <taxon>Hahellaceae</taxon>
        <taxon>Thermohahella</taxon>
    </lineage>
</organism>
<dbReference type="AlphaFoldDB" id="A0AB39UXL1"/>
<feature type="DNA-binding region" description="H-T-H motif" evidence="2">
    <location>
        <begin position="56"/>
        <end position="75"/>
    </location>
</feature>
<dbReference type="KEGG" id="tcd:AAIA72_01450"/>
<dbReference type="EMBL" id="CP154858">
    <property type="protein sequence ID" value="XDT72677.1"/>
    <property type="molecule type" value="Genomic_DNA"/>
</dbReference>
<evidence type="ECO:0000313" key="4">
    <source>
        <dbReference type="EMBL" id="XDT72677.1"/>
    </source>
</evidence>
<dbReference type="Gene3D" id="1.10.357.10">
    <property type="entry name" value="Tetracycline Repressor, domain 2"/>
    <property type="match status" value="1"/>
</dbReference>
<keyword evidence="1 2" id="KW-0238">DNA-binding</keyword>
<dbReference type="PANTHER" id="PTHR30055:SF231">
    <property type="entry name" value="TRANSCRIPTIONAL REGULATORY PROTEIN (PROBABLY DEOR-FAMILY)-RELATED"/>
    <property type="match status" value="1"/>
</dbReference>
<proteinExistence type="predicted"/>
<dbReference type="InterPro" id="IPR001647">
    <property type="entry name" value="HTH_TetR"/>
</dbReference>
<gene>
    <name evidence="4" type="ORF">AAIA72_01450</name>
</gene>
<dbReference type="InterPro" id="IPR050109">
    <property type="entry name" value="HTH-type_TetR-like_transc_reg"/>
</dbReference>
<evidence type="ECO:0000256" key="1">
    <source>
        <dbReference type="ARBA" id="ARBA00023125"/>
    </source>
</evidence>
<dbReference type="Pfam" id="PF00440">
    <property type="entry name" value="TetR_N"/>
    <property type="match status" value="1"/>
</dbReference>
<dbReference type="PROSITE" id="PS50977">
    <property type="entry name" value="HTH_TETR_2"/>
    <property type="match status" value="1"/>
</dbReference>
<evidence type="ECO:0000259" key="3">
    <source>
        <dbReference type="PROSITE" id="PS50977"/>
    </source>
</evidence>